<organism evidence="1 2">
    <name type="scientific">Jejudonia soesokkakensis</name>
    <dbReference type="NCBI Taxonomy" id="1323432"/>
    <lineage>
        <taxon>Bacteria</taxon>
        <taxon>Pseudomonadati</taxon>
        <taxon>Bacteroidota</taxon>
        <taxon>Flavobacteriia</taxon>
        <taxon>Flavobacteriales</taxon>
        <taxon>Flavobacteriaceae</taxon>
        <taxon>Jejudonia</taxon>
    </lineage>
</organism>
<evidence type="ECO:0000313" key="2">
    <source>
        <dbReference type="Proteomes" id="UP001596415"/>
    </source>
</evidence>
<dbReference type="RefSeq" id="WP_380218261.1">
    <property type="nucleotide sequence ID" value="NZ_JBHTBN010000006.1"/>
</dbReference>
<gene>
    <name evidence="1" type="ORF">ACFQO1_11460</name>
</gene>
<dbReference type="EMBL" id="JBHTBN010000006">
    <property type="protein sequence ID" value="MFC7358308.1"/>
    <property type="molecule type" value="Genomic_DNA"/>
</dbReference>
<proteinExistence type="predicted"/>
<name>A0ABW2MUC6_9FLAO</name>
<sequence length="106" mass="12647">MTYLKIDNNKGFYRVEGTTEEWTELDQISKDDLLKLLEKATTEEFEMDEYEDELLQNPAHNIIYKNIYGKFTELLSNKTRFQDSVNLMYKSAIDKYTIELAEEEEE</sequence>
<comment type="caution">
    <text evidence="1">The sequence shown here is derived from an EMBL/GenBank/DDBJ whole genome shotgun (WGS) entry which is preliminary data.</text>
</comment>
<reference evidence="2" key="1">
    <citation type="journal article" date="2019" name="Int. J. Syst. Evol. Microbiol.">
        <title>The Global Catalogue of Microorganisms (GCM) 10K type strain sequencing project: providing services to taxonomists for standard genome sequencing and annotation.</title>
        <authorList>
            <consortium name="The Broad Institute Genomics Platform"/>
            <consortium name="The Broad Institute Genome Sequencing Center for Infectious Disease"/>
            <person name="Wu L."/>
            <person name="Ma J."/>
        </authorList>
    </citation>
    <scope>NUCLEOTIDE SEQUENCE [LARGE SCALE GENOMIC DNA]</scope>
    <source>
        <strain evidence="2">CGMCC 1.16306</strain>
    </source>
</reference>
<dbReference type="Proteomes" id="UP001596415">
    <property type="component" value="Unassembled WGS sequence"/>
</dbReference>
<accession>A0ABW2MUC6</accession>
<evidence type="ECO:0000313" key="1">
    <source>
        <dbReference type="EMBL" id="MFC7358308.1"/>
    </source>
</evidence>
<protein>
    <submittedName>
        <fullName evidence="1">Uncharacterized protein</fullName>
    </submittedName>
</protein>
<keyword evidence="2" id="KW-1185">Reference proteome</keyword>